<evidence type="ECO:0000313" key="2">
    <source>
        <dbReference type="EMBL" id="SCB50040.1"/>
    </source>
</evidence>
<feature type="domain" description="DUF3991" evidence="1">
    <location>
        <begin position="128"/>
        <end position="197"/>
    </location>
</feature>
<dbReference type="Gene3D" id="3.40.1360.10">
    <property type="match status" value="1"/>
</dbReference>
<dbReference type="EMBL" id="FMAG01000015">
    <property type="protein sequence ID" value="SCB50040.1"/>
    <property type="molecule type" value="Genomic_DNA"/>
</dbReference>
<organism evidence="2 3">
    <name type="scientific">Rhizobium multihospitium</name>
    <dbReference type="NCBI Taxonomy" id="410764"/>
    <lineage>
        <taxon>Bacteria</taxon>
        <taxon>Pseudomonadati</taxon>
        <taxon>Pseudomonadota</taxon>
        <taxon>Alphaproteobacteria</taxon>
        <taxon>Hyphomicrobiales</taxon>
        <taxon>Rhizobiaceae</taxon>
        <taxon>Rhizobium/Agrobacterium group</taxon>
        <taxon>Rhizobium</taxon>
    </lineage>
</organism>
<dbReference type="Pfam" id="PF13154">
    <property type="entry name" value="DUF3991"/>
    <property type="match status" value="1"/>
</dbReference>
<dbReference type="OrthoDB" id="5757175at2"/>
<reference evidence="3" key="1">
    <citation type="submission" date="2016-08" db="EMBL/GenBank/DDBJ databases">
        <authorList>
            <person name="Varghese N."/>
            <person name="Submissions Spin"/>
        </authorList>
    </citation>
    <scope>NUCLEOTIDE SEQUENCE [LARGE SCALE GENOMIC DNA]</scope>
    <source>
        <strain evidence="3">HAMBI 2975</strain>
    </source>
</reference>
<dbReference type="RefSeq" id="WP_092720006.1">
    <property type="nucleotide sequence ID" value="NZ_FMAG01000015.1"/>
</dbReference>
<dbReference type="PIRSF" id="PIRSF036054">
    <property type="entry name" value="UCP036054"/>
    <property type="match status" value="1"/>
</dbReference>
<sequence length="309" mass="34077">MEKHEIENLREKVTCAIVLEAAGWKVDLKESTRRALKFRRGDGEIIIVIHEGRGWFDPLSTKKGDIFDLAEHLGADGFVAACEHLASLVGVVSSEPVWTRPARPSPAVAIAERWQRRFKPRPGSATWRYLTSERALPHDVVQTAIAQDCLREGPHGSMWAVHRSAPGEPTGWEERGPAWRGFATEGAKVLFRFGARDADRICVTEAAIDAMSLAAIEVLRRDTLYVSTGGGWSPATDEALRHVAMAGNVSLVAATDNNRQGDIYAERIQAIAAESGASYVRSRPRGDDWNEDLKVLMTRLSRPELVAFA</sequence>
<protein>
    <recommendedName>
        <fullName evidence="1">DUF3991 domain-containing protein</fullName>
    </recommendedName>
</protein>
<proteinExistence type="predicted"/>
<dbReference type="AlphaFoldDB" id="A0A1C3XCL7"/>
<dbReference type="InterPro" id="IPR017041">
    <property type="entry name" value="UCP036054"/>
</dbReference>
<dbReference type="STRING" id="410764.GA0061103_0738"/>
<dbReference type="CDD" id="cd00188">
    <property type="entry name" value="TOPRIM"/>
    <property type="match status" value="1"/>
</dbReference>
<dbReference type="Proteomes" id="UP000199101">
    <property type="component" value="Unassembled WGS sequence"/>
</dbReference>
<evidence type="ECO:0000313" key="3">
    <source>
        <dbReference type="Proteomes" id="UP000199101"/>
    </source>
</evidence>
<evidence type="ECO:0000259" key="1">
    <source>
        <dbReference type="Pfam" id="PF13154"/>
    </source>
</evidence>
<name>A0A1C3XCL7_9HYPH</name>
<gene>
    <name evidence="2" type="ORF">GA0061103_0738</name>
</gene>
<keyword evidence="3" id="KW-1185">Reference proteome</keyword>
<dbReference type="Pfam" id="PF13155">
    <property type="entry name" value="Toprim_2"/>
    <property type="match status" value="1"/>
</dbReference>
<dbReference type="InterPro" id="IPR025054">
    <property type="entry name" value="DUF3991"/>
</dbReference>
<accession>A0A1C3XCL7</accession>